<gene>
    <name evidence="11" type="ORF">pipiens_011071</name>
</gene>
<dbReference type="SUPFAM" id="SSF52540">
    <property type="entry name" value="P-loop containing nucleoside triphosphate hydrolases"/>
    <property type="match status" value="1"/>
</dbReference>
<evidence type="ECO:0000256" key="4">
    <source>
        <dbReference type="ARBA" id="ARBA00022692"/>
    </source>
</evidence>
<dbReference type="InterPro" id="IPR013525">
    <property type="entry name" value="ABC2_TM"/>
</dbReference>
<comment type="subcellular location">
    <subcellularLocation>
        <location evidence="1">Membrane</location>
        <topology evidence="1">Multi-pass membrane protein</topology>
    </subcellularLocation>
</comment>
<keyword evidence="4 9" id="KW-0812">Transmembrane</keyword>
<keyword evidence="7 9" id="KW-1133">Transmembrane helix</keyword>
<comment type="similarity">
    <text evidence="2">Belongs to the ABC transporter superfamily. ABCG family. Eye pigment precursor importer (TC 3.A.1.204) subfamily.</text>
</comment>
<feature type="transmembrane region" description="Helical" evidence="9">
    <location>
        <begin position="431"/>
        <end position="454"/>
    </location>
</feature>
<dbReference type="PROSITE" id="PS50893">
    <property type="entry name" value="ABC_TRANSPORTER_2"/>
    <property type="match status" value="1"/>
</dbReference>
<feature type="transmembrane region" description="Helical" evidence="9">
    <location>
        <begin position="496"/>
        <end position="516"/>
    </location>
</feature>
<dbReference type="AlphaFoldDB" id="A0ABD1D7Q5"/>
<evidence type="ECO:0000256" key="7">
    <source>
        <dbReference type="ARBA" id="ARBA00022989"/>
    </source>
</evidence>
<proteinExistence type="inferred from homology"/>
<keyword evidence="3" id="KW-0813">Transport</keyword>
<dbReference type="Gene3D" id="3.40.50.300">
    <property type="entry name" value="P-loop containing nucleotide triphosphate hydrolases"/>
    <property type="match status" value="1"/>
</dbReference>
<accession>A0ABD1D7Q5</accession>
<dbReference type="InterPro" id="IPR043926">
    <property type="entry name" value="ABCG_dom"/>
</dbReference>
<evidence type="ECO:0000259" key="10">
    <source>
        <dbReference type="PROSITE" id="PS50893"/>
    </source>
</evidence>
<dbReference type="Proteomes" id="UP001562425">
    <property type="component" value="Unassembled WGS sequence"/>
</dbReference>
<feature type="transmembrane region" description="Helical" evidence="9">
    <location>
        <begin position="466"/>
        <end position="489"/>
    </location>
</feature>
<evidence type="ECO:0000256" key="9">
    <source>
        <dbReference type="SAM" id="Phobius"/>
    </source>
</evidence>
<dbReference type="PANTHER" id="PTHR48041:SF118">
    <property type="entry name" value="ATP-BINDING CASSETTE TRANSPORTER (ABC TRANSPORTER) FAMILY G MEMBER 16"/>
    <property type="match status" value="1"/>
</dbReference>
<keyword evidence="12" id="KW-1185">Reference proteome</keyword>
<name>A0ABD1D7Q5_CULPP</name>
<dbReference type="InterPro" id="IPR050352">
    <property type="entry name" value="ABCG_transporters"/>
</dbReference>
<evidence type="ECO:0000256" key="8">
    <source>
        <dbReference type="ARBA" id="ARBA00023136"/>
    </source>
</evidence>
<dbReference type="PANTHER" id="PTHR48041">
    <property type="entry name" value="ABC TRANSPORTER G FAMILY MEMBER 28"/>
    <property type="match status" value="1"/>
</dbReference>
<dbReference type="Pfam" id="PF00005">
    <property type="entry name" value="ABC_tran"/>
    <property type="match status" value="1"/>
</dbReference>
<dbReference type="GO" id="GO:0016020">
    <property type="term" value="C:membrane"/>
    <property type="evidence" value="ECO:0007669"/>
    <property type="project" value="UniProtKB-SubCell"/>
</dbReference>
<dbReference type="InterPro" id="IPR003593">
    <property type="entry name" value="AAA+_ATPase"/>
</dbReference>
<dbReference type="EMBL" id="JBEHCU010007042">
    <property type="protein sequence ID" value="KAL1395673.1"/>
    <property type="molecule type" value="Genomic_DNA"/>
</dbReference>
<feature type="domain" description="ABC transporter" evidence="10">
    <location>
        <begin position="34"/>
        <end position="271"/>
    </location>
</feature>
<keyword evidence="8 9" id="KW-0472">Membrane</keyword>
<dbReference type="GO" id="GO:0005524">
    <property type="term" value="F:ATP binding"/>
    <property type="evidence" value="ECO:0007669"/>
    <property type="project" value="UniProtKB-KW"/>
</dbReference>
<keyword evidence="6" id="KW-0067">ATP-binding</keyword>
<evidence type="ECO:0000256" key="2">
    <source>
        <dbReference type="ARBA" id="ARBA00005814"/>
    </source>
</evidence>
<dbReference type="Pfam" id="PF19055">
    <property type="entry name" value="ABC2_membrane_7"/>
    <property type="match status" value="1"/>
</dbReference>
<evidence type="ECO:0000256" key="1">
    <source>
        <dbReference type="ARBA" id="ARBA00004141"/>
    </source>
</evidence>
<keyword evidence="5" id="KW-0547">Nucleotide-binding</keyword>
<dbReference type="InterPro" id="IPR003439">
    <property type="entry name" value="ABC_transporter-like_ATP-bd"/>
</dbReference>
<reference evidence="11 12" key="1">
    <citation type="submission" date="2024-05" db="EMBL/GenBank/DDBJ databases">
        <title>Culex pipiens pipiens assembly and annotation.</title>
        <authorList>
            <person name="Alout H."/>
            <person name="Durand T."/>
        </authorList>
    </citation>
    <scope>NUCLEOTIDE SEQUENCE [LARGE SCALE GENOMIC DNA]</scope>
    <source>
        <strain evidence="11">HA-2024</strain>
        <tissue evidence="11">Whole body</tissue>
    </source>
</reference>
<evidence type="ECO:0000256" key="5">
    <source>
        <dbReference type="ARBA" id="ARBA00022741"/>
    </source>
</evidence>
<evidence type="ECO:0000256" key="6">
    <source>
        <dbReference type="ARBA" id="ARBA00022840"/>
    </source>
</evidence>
<evidence type="ECO:0000313" key="11">
    <source>
        <dbReference type="EMBL" id="KAL1395673.1"/>
    </source>
</evidence>
<sequence length="609" mass="67685">MEVLELSSVAGSAAEFRFSFENVFYKPDPPRQSIGLRYLPKRYAVNTGSERKVILSNVSGKFRSGRLTAILGPSGSGKSSLLNILSGFRKADGIIKLDGHPLSGSKLRKFVSYTEQAVSLWLNLTVEESLLFAAEFQLPATLSKAAKCARVFDLIETLGLEKCRSTLGRSLSGGEYKRLAMGIDLLSDPKVMLLDEPTSGLDTVATNQVVSHMKTLAQNGRIVACVIHQPSSGILRMFDDVFLLSKGNCLYCGPLDGMVPYFAAAGLECPLSHNPADFALEVASMENEADERVEKMIRSQKVIGQSGESNSAVNGTPVVTQSRTPAALKLSLWTQFWLLTKRTTLCTLRDPTQIQAKTAISIFVGVLVGVVFYDVGNNAARIISNTAFFQIVLHTILFITIGPAAVIYPLESAAVLREYRSNAYALLPYCLSKMLIEIPLLVFNTTILIAIIYWSTSQPMELYRIFWFWAICLIYGWIAQMWGLILGCFYDMATTVFLASISAIPVILFSGCLMTIDAIPALLRPLTYVSFERYAFEGYLHVLYGFGREDMECPEIFCYYKKISKYLKALQMPVIDFEYDLLGLVVWASVMTVAFYFCLKRRVNMQDKV</sequence>
<dbReference type="Pfam" id="PF01061">
    <property type="entry name" value="ABC2_membrane"/>
    <property type="match status" value="1"/>
</dbReference>
<feature type="transmembrane region" description="Helical" evidence="9">
    <location>
        <begin position="581"/>
        <end position="599"/>
    </location>
</feature>
<protein>
    <recommendedName>
        <fullName evidence="10">ABC transporter domain-containing protein</fullName>
    </recommendedName>
</protein>
<dbReference type="InterPro" id="IPR027417">
    <property type="entry name" value="P-loop_NTPase"/>
</dbReference>
<comment type="caution">
    <text evidence="11">The sequence shown here is derived from an EMBL/GenBank/DDBJ whole genome shotgun (WGS) entry which is preliminary data.</text>
</comment>
<feature type="transmembrane region" description="Helical" evidence="9">
    <location>
        <begin position="387"/>
        <end position="410"/>
    </location>
</feature>
<dbReference type="SMART" id="SM00382">
    <property type="entry name" value="AAA"/>
    <property type="match status" value="1"/>
</dbReference>
<evidence type="ECO:0000256" key="3">
    <source>
        <dbReference type="ARBA" id="ARBA00022448"/>
    </source>
</evidence>
<organism evidence="11 12">
    <name type="scientific">Culex pipiens pipiens</name>
    <name type="common">Northern house mosquito</name>
    <dbReference type="NCBI Taxonomy" id="38569"/>
    <lineage>
        <taxon>Eukaryota</taxon>
        <taxon>Metazoa</taxon>
        <taxon>Ecdysozoa</taxon>
        <taxon>Arthropoda</taxon>
        <taxon>Hexapoda</taxon>
        <taxon>Insecta</taxon>
        <taxon>Pterygota</taxon>
        <taxon>Neoptera</taxon>
        <taxon>Endopterygota</taxon>
        <taxon>Diptera</taxon>
        <taxon>Nematocera</taxon>
        <taxon>Culicoidea</taxon>
        <taxon>Culicidae</taxon>
        <taxon>Culicinae</taxon>
        <taxon>Culicini</taxon>
        <taxon>Culex</taxon>
        <taxon>Culex</taxon>
    </lineage>
</organism>
<evidence type="ECO:0000313" key="12">
    <source>
        <dbReference type="Proteomes" id="UP001562425"/>
    </source>
</evidence>